<dbReference type="EMBL" id="KL198042">
    <property type="protein sequence ID" value="KDQ13637.1"/>
    <property type="molecule type" value="Genomic_DNA"/>
</dbReference>
<protein>
    <submittedName>
        <fullName evidence="2">Uncharacterized protein</fullName>
    </submittedName>
</protein>
<evidence type="ECO:0000313" key="3">
    <source>
        <dbReference type="Proteomes" id="UP000027195"/>
    </source>
</evidence>
<evidence type="ECO:0000256" key="1">
    <source>
        <dbReference type="SAM" id="MobiDB-lite"/>
    </source>
</evidence>
<dbReference type="AlphaFoldDB" id="A0A067MP19"/>
<keyword evidence="3" id="KW-1185">Reference proteome</keyword>
<dbReference type="InParanoid" id="A0A067MP19"/>
<name>A0A067MP19_BOTB1</name>
<dbReference type="OrthoDB" id="270167at2759"/>
<reference evidence="3" key="1">
    <citation type="journal article" date="2014" name="Proc. Natl. Acad. Sci. U.S.A.">
        <title>Extensive sampling of basidiomycete genomes demonstrates inadequacy of the white-rot/brown-rot paradigm for wood decay fungi.</title>
        <authorList>
            <person name="Riley R."/>
            <person name="Salamov A.A."/>
            <person name="Brown D.W."/>
            <person name="Nagy L.G."/>
            <person name="Floudas D."/>
            <person name="Held B.W."/>
            <person name="Levasseur A."/>
            <person name="Lombard V."/>
            <person name="Morin E."/>
            <person name="Otillar R."/>
            <person name="Lindquist E.A."/>
            <person name="Sun H."/>
            <person name="LaButti K.M."/>
            <person name="Schmutz J."/>
            <person name="Jabbour D."/>
            <person name="Luo H."/>
            <person name="Baker S.E."/>
            <person name="Pisabarro A.G."/>
            <person name="Walton J.D."/>
            <person name="Blanchette R.A."/>
            <person name="Henrissat B."/>
            <person name="Martin F."/>
            <person name="Cullen D."/>
            <person name="Hibbett D.S."/>
            <person name="Grigoriev I.V."/>
        </authorList>
    </citation>
    <scope>NUCLEOTIDE SEQUENCE [LARGE SCALE GENOMIC DNA]</scope>
    <source>
        <strain evidence="3">FD-172 SS1</strain>
    </source>
</reference>
<sequence>MLGFRLPSAPIPHVLSASTISTVCTHVHPRSHPRALHHALLGLPIAPRDTRNARGTPPMWPSKSTSPHPRGAWYLDLDEGESPHPLGLKHMMPDVETFRAACGGSSSVLREG</sequence>
<dbReference type="HOGENOM" id="CLU_2145451_0_0_1"/>
<proteinExistence type="predicted"/>
<feature type="region of interest" description="Disordered" evidence="1">
    <location>
        <begin position="46"/>
        <end position="72"/>
    </location>
</feature>
<organism evidence="2 3">
    <name type="scientific">Botryobasidium botryosum (strain FD-172 SS1)</name>
    <dbReference type="NCBI Taxonomy" id="930990"/>
    <lineage>
        <taxon>Eukaryota</taxon>
        <taxon>Fungi</taxon>
        <taxon>Dikarya</taxon>
        <taxon>Basidiomycota</taxon>
        <taxon>Agaricomycotina</taxon>
        <taxon>Agaricomycetes</taxon>
        <taxon>Cantharellales</taxon>
        <taxon>Botryobasidiaceae</taxon>
        <taxon>Botryobasidium</taxon>
    </lineage>
</organism>
<gene>
    <name evidence="2" type="ORF">BOTBODRAFT_363892</name>
</gene>
<dbReference type="Proteomes" id="UP000027195">
    <property type="component" value="Unassembled WGS sequence"/>
</dbReference>
<accession>A0A067MP19</accession>
<evidence type="ECO:0000313" key="2">
    <source>
        <dbReference type="EMBL" id="KDQ13637.1"/>
    </source>
</evidence>